<evidence type="ECO:0000259" key="3">
    <source>
        <dbReference type="PROSITE" id="PS51866"/>
    </source>
</evidence>
<evidence type="ECO:0000256" key="1">
    <source>
        <dbReference type="ARBA" id="ARBA00022505"/>
    </source>
</evidence>
<dbReference type="EMBL" id="SMBX01000014">
    <property type="protein sequence ID" value="TCU92625.1"/>
    <property type="molecule type" value="Genomic_DNA"/>
</dbReference>
<proteinExistence type="predicted"/>
<dbReference type="PROSITE" id="PS51866">
    <property type="entry name" value="MOP"/>
    <property type="match status" value="2"/>
</dbReference>
<feature type="domain" description="Mop" evidence="3">
    <location>
        <begin position="74"/>
        <end position="140"/>
    </location>
</feature>
<name>A0A4R3ULQ7_9BURK</name>
<dbReference type="InterPro" id="IPR051815">
    <property type="entry name" value="Molybdate_resp_trans_reg"/>
</dbReference>
<dbReference type="PANTHER" id="PTHR30432">
    <property type="entry name" value="TRANSCRIPTIONAL REGULATOR MODE"/>
    <property type="match status" value="1"/>
</dbReference>
<gene>
    <name evidence="4" type="ORF">EV686_11463</name>
</gene>
<dbReference type="GO" id="GO:0015689">
    <property type="term" value="P:molybdate ion transport"/>
    <property type="evidence" value="ECO:0007669"/>
    <property type="project" value="InterPro"/>
</dbReference>
<dbReference type="InterPro" id="IPR008995">
    <property type="entry name" value="Mo/tungstate-bd_C_term_dom"/>
</dbReference>
<protein>
    <submittedName>
        <fullName evidence="4">Molybdate transport system regulatory protein</fullName>
    </submittedName>
</protein>
<dbReference type="InterPro" id="IPR004606">
    <property type="entry name" value="Mop_domain"/>
</dbReference>
<dbReference type="NCBIfam" id="TIGR00638">
    <property type="entry name" value="Mop"/>
    <property type="match status" value="2"/>
</dbReference>
<feature type="domain" description="Mop" evidence="3">
    <location>
        <begin position="2"/>
        <end position="68"/>
    </location>
</feature>
<dbReference type="RefSeq" id="WP_132478290.1">
    <property type="nucleotide sequence ID" value="NZ_JBEBWM010000128.1"/>
</dbReference>
<organism evidence="4 5">
    <name type="scientific">Paracandidimonas soli</name>
    <dbReference type="NCBI Taxonomy" id="1917182"/>
    <lineage>
        <taxon>Bacteria</taxon>
        <taxon>Pseudomonadati</taxon>
        <taxon>Pseudomonadota</taxon>
        <taxon>Betaproteobacteria</taxon>
        <taxon>Burkholderiales</taxon>
        <taxon>Alcaligenaceae</taxon>
        <taxon>Paracandidimonas</taxon>
    </lineage>
</organism>
<sequence>MKTSARNQFEGKIKAIRTGAVNDEIVINVSPNRDIVAIITGDSTKKLNLAEGSDVVALIKASSVILAADSNGLVFSARNQFSGSVTVVSKGAVNSDIVIDAGDGVQIGAIITNTSLDNLGIKAGSQVTAIFKASSVIVAAKA</sequence>
<dbReference type="Proteomes" id="UP000294692">
    <property type="component" value="Unassembled WGS sequence"/>
</dbReference>
<evidence type="ECO:0000256" key="2">
    <source>
        <dbReference type="PROSITE-ProRule" id="PRU01213"/>
    </source>
</evidence>
<comment type="caution">
    <text evidence="4">The sequence shown here is derived from an EMBL/GenBank/DDBJ whole genome shotgun (WGS) entry which is preliminary data.</text>
</comment>
<dbReference type="SUPFAM" id="SSF50331">
    <property type="entry name" value="MOP-like"/>
    <property type="match status" value="2"/>
</dbReference>
<dbReference type="AlphaFoldDB" id="A0A4R3ULQ7"/>
<evidence type="ECO:0000313" key="5">
    <source>
        <dbReference type="Proteomes" id="UP000294692"/>
    </source>
</evidence>
<dbReference type="InterPro" id="IPR005116">
    <property type="entry name" value="Transp-assoc_OB_typ1"/>
</dbReference>
<accession>A0A4R3ULQ7</accession>
<reference evidence="4 5" key="1">
    <citation type="submission" date="2019-03" db="EMBL/GenBank/DDBJ databases">
        <title>Genomic Encyclopedia of Type Strains, Phase IV (KMG-IV): sequencing the most valuable type-strain genomes for metagenomic binning, comparative biology and taxonomic classification.</title>
        <authorList>
            <person name="Goeker M."/>
        </authorList>
    </citation>
    <scope>NUCLEOTIDE SEQUENCE [LARGE SCALE GENOMIC DNA]</scope>
    <source>
        <strain evidence="4 5">DSM 100048</strain>
    </source>
</reference>
<dbReference type="Gene3D" id="2.40.50.100">
    <property type="match status" value="2"/>
</dbReference>
<dbReference type="PANTHER" id="PTHR30432:SF1">
    <property type="entry name" value="DNA-BINDING TRANSCRIPTIONAL DUAL REGULATOR MODE"/>
    <property type="match status" value="1"/>
</dbReference>
<evidence type="ECO:0000313" key="4">
    <source>
        <dbReference type="EMBL" id="TCU92625.1"/>
    </source>
</evidence>
<dbReference type="Pfam" id="PF03459">
    <property type="entry name" value="TOBE"/>
    <property type="match status" value="2"/>
</dbReference>
<keyword evidence="1 2" id="KW-0500">Molybdenum</keyword>
<keyword evidence="5" id="KW-1185">Reference proteome</keyword>
<dbReference type="OrthoDB" id="9800709at2"/>